<dbReference type="EMBL" id="JBFNXQ010000085">
    <property type="protein sequence ID" value="MEX5720743.1"/>
    <property type="molecule type" value="Genomic_DNA"/>
</dbReference>
<keyword evidence="4" id="KW-0812">Transmembrane</keyword>
<dbReference type="PANTHER" id="PTHR31302">
    <property type="entry name" value="TRANSMEMBRANE PROTEIN WITH METALLOPHOSPHOESTERASE DOMAIN-RELATED"/>
    <property type="match status" value="1"/>
</dbReference>
<dbReference type="SUPFAM" id="SSF82866">
    <property type="entry name" value="Multidrug efflux transporter AcrB transmembrane domain"/>
    <property type="match status" value="1"/>
</dbReference>
<feature type="region of interest" description="Disordered" evidence="3">
    <location>
        <begin position="470"/>
        <end position="555"/>
    </location>
</feature>
<evidence type="ECO:0000259" key="5">
    <source>
        <dbReference type="Pfam" id="PF00149"/>
    </source>
</evidence>
<keyword evidence="2" id="KW-0378">Hydrolase</keyword>
<feature type="domain" description="Calcineurin-like phosphoesterase" evidence="5">
    <location>
        <begin position="240"/>
        <end position="400"/>
    </location>
</feature>
<feature type="compositionally biased region" description="Acidic residues" evidence="3">
    <location>
        <begin position="476"/>
        <end position="509"/>
    </location>
</feature>
<organism evidence="6 7">
    <name type="scientific">Geodermatophilus maliterrae</name>
    <dbReference type="NCBI Taxonomy" id="3162531"/>
    <lineage>
        <taxon>Bacteria</taxon>
        <taxon>Bacillati</taxon>
        <taxon>Actinomycetota</taxon>
        <taxon>Actinomycetes</taxon>
        <taxon>Geodermatophilales</taxon>
        <taxon>Geodermatophilaceae</taxon>
        <taxon>Geodermatophilus</taxon>
    </lineage>
</organism>
<keyword evidence="7" id="KW-1185">Reference proteome</keyword>
<dbReference type="InterPro" id="IPR051158">
    <property type="entry name" value="Metallophosphoesterase_sf"/>
</dbReference>
<dbReference type="RefSeq" id="WP_369209562.1">
    <property type="nucleotide sequence ID" value="NZ_JBFNXQ010000085.1"/>
</dbReference>
<dbReference type="CDD" id="cd00838">
    <property type="entry name" value="MPP_superfamily"/>
    <property type="match status" value="1"/>
</dbReference>
<evidence type="ECO:0000313" key="7">
    <source>
        <dbReference type="Proteomes" id="UP001560045"/>
    </source>
</evidence>
<dbReference type="Gene3D" id="3.60.21.10">
    <property type="match status" value="1"/>
</dbReference>
<dbReference type="PANTHER" id="PTHR31302:SF31">
    <property type="entry name" value="PHOSPHODIESTERASE YAEI"/>
    <property type="match status" value="1"/>
</dbReference>
<keyword evidence="4" id="KW-0472">Membrane</keyword>
<protein>
    <submittedName>
        <fullName evidence="6">Metallophosphoesterase</fullName>
    </submittedName>
</protein>
<sequence>MDEPTPPPVAGHPQRRSRTAGRWLFRLAVAVAGAVVGVLLLGRVEAPIGPFDATLAFTPTGGGATVEVPPLGALAVDAYDGPLGLDVQLRRVDETRIQALVADPAQLDGLVDRVSEDLQDAVVRLAWRTGAAGIGGAVLISLVAFRRWREPLVAAAASVVLLAGTAGLGAATWRPEALSQPTYTGLLVNATSLIGDARDIVARFDAYRASLEDLVGNVGTLYAALSALPQPAGDADTVALLHVSDLHLNPAGFDLVAQVVDQFAVDGVLDTGDITDWGSEPENQLIGSVGALGVPYVFIRGNHDSAATAALVAAQPNAAVLDDSAATVAGITVVGTPDPRFTPDQDATGDAEPLEQTGEDLAEVAAELPEPPAVAMVHDPEQAPPLDGVVPLVLAGHTHEREVEPLDDGTLLMVQGSTGGAGLRALQGEYPEPLTCTVLYLDPATGALVAYDDITLGGLGETEATIVRTVVPPDTDPGDADPGDAEPGDAEPGDAEPGDAEPGDAEPGDADSGTPGRRPPRPADRAVLRSRAWSRRRAPLAWPPACSPGGSPSCR</sequence>
<evidence type="ECO:0000256" key="4">
    <source>
        <dbReference type="SAM" id="Phobius"/>
    </source>
</evidence>
<feature type="transmembrane region" description="Helical" evidence="4">
    <location>
        <begin position="125"/>
        <end position="145"/>
    </location>
</feature>
<comment type="caution">
    <text evidence="6">The sequence shown here is derived from an EMBL/GenBank/DDBJ whole genome shotgun (WGS) entry which is preliminary data.</text>
</comment>
<dbReference type="InterPro" id="IPR029052">
    <property type="entry name" value="Metallo-depent_PP-like"/>
</dbReference>
<dbReference type="Proteomes" id="UP001560045">
    <property type="component" value="Unassembled WGS sequence"/>
</dbReference>
<feature type="transmembrane region" description="Helical" evidence="4">
    <location>
        <begin position="23"/>
        <end position="42"/>
    </location>
</feature>
<name>A0ABV3XJJ4_9ACTN</name>
<reference evidence="6 7" key="1">
    <citation type="submission" date="2024-06" db="EMBL/GenBank/DDBJ databases">
        <title>Draft genome sequence of Geodermatophilus badlandi, a novel member of the Geodermatophilaceae isolated from badland sedimentary rocks in the Red desert, Wyoming, USA.</title>
        <authorList>
            <person name="Ben Tekaya S."/>
            <person name="Nouioui I."/>
            <person name="Flores G.M."/>
            <person name="Shaal M.N."/>
            <person name="Bredoire F."/>
            <person name="Basile F."/>
            <person name="Van Diepen L."/>
            <person name="Ward N.L."/>
        </authorList>
    </citation>
    <scope>NUCLEOTIDE SEQUENCE [LARGE SCALE GENOMIC DNA]</scope>
    <source>
        <strain evidence="6 7">WL48A</strain>
    </source>
</reference>
<keyword evidence="4" id="KW-1133">Transmembrane helix</keyword>
<accession>A0ABV3XJJ4</accession>
<keyword evidence="1" id="KW-0479">Metal-binding</keyword>
<evidence type="ECO:0000256" key="3">
    <source>
        <dbReference type="SAM" id="MobiDB-lite"/>
    </source>
</evidence>
<evidence type="ECO:0000256" key="1">
    <source>
        <dbReference type="ARBA" id="ARBA00022723"/>
    </source>
</evidence>
<evidence type="ECO:0000256" key="2">
    <source>
        <dbReference type="ARBA" id="ARBA00022801"/>
    </source>
</evidence>
<dbReference type="SUPFAM" id="SSF56300">
    <property type="entry name" value="Metallo-dependent phosphatases"/>
    <property type="match status" value="1"/>
</dbReference>
<evidence type="ECO:0000313" key="6">
    <source>
        <dbReference type="EMBL" id="MEX5720743.1"/>
    </source>
</evidence>
<gene>
    <name evidence="6" type="ORF">ABQ292_20490</name>
</gene>
<dbReference type="InterPro" id="IPR004843">
    <property type="entry name" value="Calcineurin-like_PHP"/>
</dbReference>
<dbReference type="Pfam" id="PF00149">
    <property type="entry name" value="Metallophos"/>
    <property type="match status" value="1"/>
</dbReference>
<proteinExistence type="predicted"/>
<feature type="transmembrane region" description="Helical" evidence="4">
    <location>
        <begin position="152"/>
        <end position="173"/>
    </location>
</feature>